<dbReference type="InterPro" id="IPR051913">
    <property type="entry name" value="GH2_Domain-Containing"/>
</dbReference>
<dbReference type="Pfam" id="PF16355">
    <property type="entry name" value="DUF4982"/>
    <property type="match status" value="1"/>
</dbReference>
<dbReference type="PANTHER" id="PTHR42732:SF1">
    <property type="entry name" value="BETA-MANNOSIDASE"/>
    <property type="match status" value="1"/>
</dbReference>
<accession>A0A918PVG6</accession>
<dbReference type="SUPFAM" id="SSF49303">
    <property type="entry name" value="beta-Galactosidase/glucuronidase domain"/>
    <property type="match status" value="1"/>
</dbReference>
<dbReference type="Pfam" id="PF18565">
    <property type="entry name" value="Glyco_hydro2_C5"/>
    <property type="match status" value="1"/>
</dbReference>
<evidence type="ECO:0000259" key="5">
    <source>
        <dbReference type="Pfam" id="PF02836"/>
    </source>
</evidence>
<evidence type="ECO:0000259" key="4">
    <source>
        <dbReference type="Pfam" id="PF00703"/>
    </source>
</evidence>
<dbReference type="Gene3D" id="2.60.120.260">
    <property type="entry name" value="Galactose-binding domain-like"/>
    <property type="match status" value="1"/>
</dbReference>
<dbReference type="PRINTS" id="PR00132">
    <property type="entry name" value="GLHYDRLASE2"/>
</dbReference>
<dbReference type="Gene3D" id="2.60.40.10">
    <property type="entry name" value="Immunoglobulins"/>
    <property type="match status" value="3"/>
</dbReference>
<feature type="domain" description="Glycoside hydrolase family 2 catalytic" evidence="5">
    <location>
        <begin position="308"/>
        <end position="446"/>
    </location>
</feature>
<dbReference type="InterPro" id="IPR013783">
    <property type="entry name" value="Ig-like_fold"/>
</dbReference>
<dbReference type="InterPro" id="IPR006101">
    <property type="entry name" value="Glyco_hydro_2"/>
</dbReference>
<protein>
    <submittedName>
        <fullName evidence="9">Beta-galactosidase</fullName>
    </submittedName>
</protein>
<dbReference type="InterPro" id="IPR006102">
    <property type="entry name" value="Ig-like_GH2"/>
</dbReference>
<reference evidence="9" key="1">
    <citation type="journal article" date="2014" name="Int. J. Syst. Evol. Microbiol.">
        <title>Complete genome sequence of Corynebacterium casei LMG S-19264T (=DSM 44701T), isolated from a smear-ripened cheese.</title>
        <authorList>
            <consortium name="US DOE Joint Genome Institute (JGI-PGF)"/>
            <person name="Walter F."/>
            <person name="Albersmeier A."/>
            <person name="Kalinowski J."/>
            <person name="Ruckert C."/>
        </authorList>
    </citation>
    <scope>NUCLEOTIDE SEQUENCE</scope>
    <source>
        <strain evidence="9">KCTC 12368</strain>
    </source>
</reference>
<dbReference type="Pfam" id="PF02836">
    <property type="entry name" value="Glyco_hydro_2_C"/>
    <property type="match status" value="1"/>
</dbReference>
<keyword evidence="2" id="KW-0378">Hydrolase</keyword>
<dbReference type="InterPro" id="IPR006104">
    <property type="entry name" value="Glyco_hydro_2_N"/>
</dbReference>
<keyword evidence="10" id="KW-1185">Reference proteome</keyword>
<evidence type="ECO:0000313" key="10">
    <source>
        <dbReference type="Proteomes" id="UP000619457"/>
    </source>
</evidence>
<evidence type="ECO:0000313" key="9">
    <source>
        <dbReference type="EMBL" id="GGZ24700.1"/>
    </source>
</evidence>
<keyword evidence="3" id="KW-0326">Glycosidase</keyword>
<organism evidence="9 10">
    <name type="scientific">Echinicola pacifica</name>
    <dbReference type="NCBI Taxonomy" id="346377"/>
    <lineage>
        <taxon>Bacteria</taxon>
        <taxon>Pseudomonadati</taxon>
        <taxon>Bacteroidota</taxon>
        <taxon>Cytophagia</taxon>
        <taxon>Cytophagales</taxon>
        <taxon>Cyclobacteriaceae</taxon>
        <taxon>Echinicola</taxon>
    </lineage>
</organism>
<evidence type="ECO:0000256" key="2">
    <source>
        <dbReference type="ARBA" id="ARBA00022801"/>
    </source>
</evidence>
<feature type="domain" description="Glycosyl hydrolases family 2 sugar binding" evidence="6">
    <location>
        <begin position="39"/>
        <end position="187"/>
    </location>
</feature>
<dbReference type="Pfam" id="PF00703">
    <property type="entry name" value="Glyco_hydro_2"/>
    <property type="match status" value="1"/>
</dbReference>
<dbReference type="InterPro" id="IPR006103">
    <property type="entry name" value="Glyco_hydro_2_cat"/>
</dbReference>
<dbReference type="Pfam" id="PF02837">
    <property type="entry name" value="Glyco_hydro_2_N"/>
    <property type="match status" value="1"/>
</dbReference>
<dbReference type="RefSeq" id="WP_018473500.1">
    <property type="nucleotide sequence ID" value="NZ_BMWX01000003.1"/>
</dbReference>
<name>A0A918PVG6_9BACT</name>
<gene>
    <name evidence="9" type="ORF">GCM10007049_16360</name>
</gene>
<evidence type="ECO:0000259" key="7">
    <source>
        <dbReference type="Pfam" id="PF16355"/>
    </source>
</evidence>
<dbReference type="InterPro" id="IPR032311">
    <property type="entry name" value="DUF4982"/>
</dbReference>
<dbReference type="InterPro" id="IPR036156">
    <property type="entry name" value="Beta-gal/glucu_dom_sf"/>
</dbReference>
<dbReference type="GO" id="GO:0004553">
    <property type="term" value="F:hydrolase activity, hydrolyzing O-glycosyl compounds"/>
    <property type="evidence" value="ECO:0007669"/>
    <property type="project" value="InterPro"/>
</dbReference>
<dbReference type="Gene3D" id="3.20.20.80">
    <property type="entry name" value="Glycosidases"/>
    <property type="match status" value="1"/>
</dbReference>
<sequence>MRYLSSFSISVWLGLGLILTAVFAPAFTCHAQSSRTEDFNGNWFFKLSYEDQLTESASEDQGWRAVHLPHDWSVEEAFDTLNLEGATGYLPGGIGWYKKTLRSPESSDTKTYILFDGVYNHSNTYINGKLLGYHPYGYSPFYYDLSPHLKPGGKENTITVKVDRTRYADSRWYPGSGIYRNVKLIQTGKLHIPVWGVFVSSPEVSADAATLGISIDLTNEYAEAKEASLQATIIDAHGTKVAQAAYPVAIAAGDQLSLNQEMKLANPRIWQLDRPELYTLKLQLMLGDRVEDVYSTRFGIRTFRFDADEGFFLNGKNTKIKGVCLHHDGGTVGAAVPKDLWRRRLAKLKEAGCNAIRIAHNPGAEELLELCDEMGFLVQDEFFDEWDYPKDKRWNMDEQHDDAISRGSSEYFHEFGEADLKATILAHRNHASIFQWSIGNEIEWTYPRNKLSTGFWDADAGGNYFWNPTRLSPEQIKARYDSLPAPAYTIGATAQQLAAWTRSLDTTRVVVANCILPSASYISGYADALDVIGFSYRRVMYDYGHEHFPDLPILGTENLPQWHEWKAVMERPFVAGVFLWTGVDYMGESHHREGSTARRSRGVKSGLLDYAGFEKRSYYMMKSLWTDAPTLSISSQLLSKTAFRYDTDSHEVEEKVKGAWEKSIWYWPETNEHWNYQKGDSIVVEAISNMEQLELLLNGHSYGVKELEAFPDRIYKWLVPYQEGELIVRGSRAGELVQSSLLSAGPANAIQLEADQKYLEADGYELSHIIAKIYDAQGRPVRYEEEELTIELSGPARVLGLDNGSPYNFRSKNSKSLLTENGRALIILQSLKGQRGTVQLKVSAKGYSNTITLYCQ</sequence>
<proteinExistence type="inferred from homology"/>
<feature type="domain" description="DUF4982" evidence="7">
    <location>
        <begin position="679"/>
        <end position="737"/>
    </location>
</feature>
<evidence type="ECO:0000256" key="3">
    <source>
        <dbReference type="ARBA" id="ARBA00023295"/>
    </source>
</evidence>
<reference evidence="9" key="2">
    <citation type="submission" date="2020-09" db="EMBL/GenBank/DDBJ databases">
        <authorList>
            <person name="Sun Q."/>
            <person name="Kim S."/>
        </authorList>
    </citation>
    <scope>NUCLEOTIDE SEQUENCE</scope>
    <source>
        <strain evidence="9">KCTC 12368</strain>
    </source>
</reference>
<dbReference type="GO" id="GO:0005975">
    <property type="term" value="P:carbohydrate metabolic process"/>
    <property type="evidence" value="ECO:0007669"/>
    <property type="project" value="InterPro"/>
</dbReference>
<evidence type="ECO:0000256" key="1">
    <source>
        <dbReference type="ARBA" id="ARBA00007401"/>
    </source>
</evidence>
<feature type="domain" description="Glycoside hydrolase family 2" evidence="8">
    <location>
        <begin position="750"/>
        <end position="848"/>
    </location>
</feature>
<dbReference type="InterPro" id="IPR040605">
    <property type="entry name" value="Glyco_hydro2_dom5"/>
</dbReference>
<dbReference type="SUPFAM" id="SSF49785">
    <property type="entry name" value="Galactose-binding domain-like"/>
    <property type="match status" value="1"/>
</dbReference>
<dbReference type="Proteomes" id="UP000619457">
    <property type="component" value="Unassembled WGS sequence"/>
</dbReference>
<comment type="similarity">
    <text evidence="1">Belongs to the glycosyl hydrolase 2 family.</text>
</comment>
<dbReference type="InterPro" id="IPR017853">
    <property type="entry name" value="GH"/>
</dbReference>
<evidence type="ECO:0000259" key="8">
    <source>
        <dbReference type="Pfam" id="PF18565"/>
    </source>
</evidence>
<dbReference type="AlphaFoldDB" id="A0A918PVG6"/>
<comment type="caution">
    <text evidence="9">The sequence shown here is derived from an EMBL/GenBank/DDBJ whole genome shotgun (WGS) entry which is preliminary data.</text>
</comment>
<feature type="domain" description="Glycoside hydrolase family 2 immunoglobulin-like beta-sandwich" evidence="4">
    <location>
        <begin position="202"/>
        <end position="301"/>
    </location>
</feature>
<dbReference type="InterPro" id="IPR008979">
    <property type="entry name" value="Galactose-bd-like_sf"/>
</dbReference>
<dbReference type="PANTHER" id="PTHR42732">
    <property type="entry name" value="BETA-GALACTOSIDASE"/>
    <property type="match status" value="1"/>
</dbReference>
<dbReference type="EMBL" id="BMWX01000003">
    <property type="protein sequence ID" value="GGZ24700.1"/>
    <property type="molecule type" value="Genomic_DNA"/>
</dbReference>
<dbReference type="SUPFAM" id="SSF51445">
    <property type="entry name" value="(Trans)glycosidases"/>
    <property type="match status" value="1"/>
</dbReference>
<evidence type="ECO:0000259" key="6">
    <source>
        <dbReference type="Pfam" id="PF02837"/>
    </source>
</evidence>